<dbReference type="SUPFAM" id="SSF52058">
    <property type="entry name" value="L domain-like"/>
    <property type="match status" value="1"/>
</dbReference>
<dbReference type="eggNOG" id="KOG0569">
    <property type="taxonomic scope" value="Eukaryota"/>
</dbReference>
<evidence type="ECO:0000313" key="4">
    <source>
        <dbReference type="WormBase" id="CBG06478"/>
    </source>
</evidence>
<dbReference type="WormBase" id="CBG06478">
    <property type="protein sequence ID" value="CBP49526"/>
    <property type="gene ID" value="WBGene00028745"/>
</dbReference>
<feature type="domain" description="Receptor L-domain" evidence="1">
    <location>
        <begin position="147"/>
        <end position="243"/>
    </location>
</feature>
<dbReference type="AlphaFoldDB" id="A8X2B4"/>
<dbReference type="OMA" id="MEYNSEM"/>
<dbReference type="PANTHER" id="PTHR21662:SF59">
    <property type="entry name" value="RECEPTOR PROTEIN-TYROSINE KINASE"/>
    <property type="match status" value="1"/>
</dbReference>
<dbReference type="HOGENOM" id="CLU_028064_0_0_1"/>
<dbReference type="InterPro" id="IPR053079">
    <property type="entry name" value="SPS2_domain"/>
</dbReference>
<evidence type="ECO:0000259" key="1">
    <source>
        <dbReference type="Pfam" id="PF01030"/>
    </source>
</evidence>
<organism evidence="2 3">
    <name type="scientific">Caenorhabditis briggsae</name>
    <dbReference type="NCBI Taxonomy" id="6238"/>
    <lineage>
        <taxon>Eukaryota</taxon>
        <taxon>Metazoa</taxon>
        <taxon>Ecdysozoa</taxon>
        <taxon>Nematoda</taxon>
        <taxon>Chromadorea</taxon>
        <taxon>Rhabditida</taxon>
        <taxon>Rhabditina</taxon>
        <taxon>Rhabditomorpha</taxon>
        <taxon>Rhabditoidea</taxon>
        <taxon>Rhabditidae</taxon>
        <taxon>Peloderinae</taxon>
        <taxon>Caenorhabditis</taxon>
    </lineage>
</organism>
<dbReference type="EMBL" id="HE601320">
    <property type="protein sequence ID" value="CAP26774.1"/>
    <property type="molecule type" value="Genomic_DNA"/>
</dbReference>
<sequence>MPYIEQSHHREQSRLRSARNLVNEGTNLNMEYNSEMTTIGMTNFSSTNCDISIILNEILEKMELNNLKNFYITNSNNYFLPVISIRDHSSNFCITLEEMTNFLTGVFLEFGTFREQYCKISTSTNETFGEKVCEVRNFTLSNFDESCKRLVGNIIIKDGDEQYVNKLENVTWIFGTVKIYSTDLTSIDFFDSLEYVTNGPDDLLGNETGIKVVSNRNLTNAVFPNLKKVRYGFVFRENHKKFVVDPSVCLGIPNGLNITEYRKTTIDGRNCEDFLNYASARDNASESRRFEFQGIDWPYSSDYFSSIVPLWNAITSQVTRFLLPSEFESLISSSITRY</sequence>
<dbReference type="STRING" id="6238.A8X2B4"/>
<proteinExistence type="predicted"/>
<dbReference type="InterPro" id="IPR036941">
    <property type="entry name" value="Rcpt_L-dom_sf"/>
</dbReference>
<dbReference type="InterPro" id="IPR000494">
    <property type="entry name" value="Rcpt_L-dom"/>
</dbReference>
<dbReference type="PANTHER" id="PTHR21662">
    <property type="entry name" value="RECEPTOR PROTEIN-TYROSINE KINASE"/>
    <property type="match status" value="1"/>
</dbReference>
<reference evidence="2 3" key="2">
    <citation type="journal article" date="2011" name="PLoS Genet.">
        <title>Caenorhabditis briggsae recombinant inbred line genotypes reveal inter-strain incompatibility and the evolution of recombination.</title>
        <authorList>
            <person name="Ross J.A."/>
            <person name="Koboldt D.C."/>
            <person name="Staisch J.E."/>
            <person name="Chamberlin H.M."/>
            <person name="Gupta B.P."/>
            <person name="Miller R.D."/>
            <person name="Baird S.E."/>
            <person name="Haag E.S."/>
        </authorList>
    </citation>
    <scope>NUCLEOTIDE SEQUENCE [LARGE SCALE GENOMIC DNA]</scope>
    <source>
        <strain evidence="2 3">AF16</strain>
    </source>
</reference>
<evidence type="ECO:0000313" key="3">
    <source>
        <dbReference type="Proteomes" id="UP000008549"/>
    </source>
</evidence>
<protein>
    <submittedName>
        <fullName evidence="2">Protein CBG06478</fullName>
    </submittedName>
</protein>
<dbReference type="KEGG" id="cbr:CBG_06478"/>
<evidence type="ECO:0000313" key="2">
    <source>
        <dbReference type="EMBL" id="CAP26774.1"/>
    </source>
</evidence>
<dbReference type="RefSeq" id="XP_002647410.1">
    <property type="nucleotide sequence ID" value="XM_002647364.1"/>
</dbReference>
<dbReference type="Proteomes" id="UP000008549">
    <property type="component" value="Unassembled WGS sequence"/>
</dbReference>
<accession>A8X2B4</accession>
<reference evidence="2 3" key="1">
    <citation type="journal article" date="2003" name="PLoS Biol.">
        <title>The genome sequence of Caenorhabditis briggsae: a platform for comparative genomics.</title>
        <authorList>
            <person name="Stein L.D."/>
            <person name="Bao Z."/>
            <person name="Blasiar D."/>
            <person name="Blumenthal T."/>
            <person name="Brent M.R."/>
            <person name="Chen N."/>
            <person name="Chinwalla A."/>
            <person name="Clarke L."/>
            <person name="Clee C."/>
            <person name="Coghlan A."/>
            <person name="Coulson A."/>
            <person name="D'Eustachio P."/>
            <person name="Fitch D.H."/>
            <person name="Fulton L.A."/>
            <person name="Fulton R.E."/>
            <person name="Griffiths-Jones S."/>
            <person name="Harris T.W."/>
            <person name="Hillier L.W."/>
            <person name="Kamath R."/>
            <person name="Kuwabara P.E."/>
            <person name="Mardis E.R."/>
            <person name="Marra M.A."/>
            <person name="Miner T.L."/>
            <person name="Minx P."/>
            <person name="Mullikin J.C."/>
            <person name="Plumb R.W."/>
            <person name="Rogers J."/>
            <person name="Schein J.E."/>
            <person name="Sohrmann M."/>
            <person name="Spieth J."/>
            <person name="Stajich J.E."/>
            <person name="Wei C."/>
            <person name="Willey D."/>
            <person name="Wilson R.K."/>
            <person name="Durbin R."/>
            <person name="Waterston R.H."/>
        </authorList>
    </citation>
    <scope>NUCLEOTIDE SEQUENCE [LARGE SCALE GENOMIC DNA]</scope>
    <source>
        <strain evidence="2 3">AF16</strain>
    </source>
</reference>
<name>A8X2B4_CAEBR</name>
<dbReference type="CTD" id="8589409"/>
<dbReference type="Gene3D" id="3.80.20.20">
    <property type="entry name" value="Receptor L-domain"/>
    <property type="match status" value="1"/>
</dbReference>
<gene>
    <name evidence="2 4" type="ORF">CBG06478</name>
    <name evidence="2" type="ORF">CBG_06478</name>
</gene>
<keyword evidence="3" id="KW-1185">Reference proteome</keyword>
<dbReference type="InParanoid" id="A8X2B4"/>
<dbReference type="Pfam" id="PF01030">
    <property type="entry name" value="Recep_L_domain"/>
    <property type="match status" value="1"/>
</dbReference>
<dbReference type="GeneID" id="8589409"/>